<evidence type="ECO:0000313" key="1">
    <source>
        <dbReference type="EMBL" id="GAA4050969.1"/>
    </source>
</evidence>
<gene>
    <name evidence="1" type="ORF">GCM10022233_21950</name>
</gene>
<comment type="caution">
    <text evidence="1">The sequence shown here is derived from an EMBL/GenBank/DDBJ whole genome shotgun (WGS) entry which is preliminary data.</text>
</comment>
<dbReference type="Proteomes" id="UP001499984">
    <property type="component" value="Unassembled WGS sequence"/>
</dbReference>
<keyword evidence="2" id="KW-1185">Reference proteome</keyword>
<protein>
    <submittedName>
        <fullName evidence="1">Uncharacterized protein</fullName>
    </submittedName>
</protein>
<organism evidence="1 2">
    <name type="scientific">Streptomyces shaanxiensis</name>
    <dbReference type="NCBI Taxonomy" id="653357"/>
    <lineage>
        <taxon>Bacteria</taxon>
        <taxon>Bacillati</taxon>
        <taxon>Actinomycetota</taxon>
        <taxon>Actinomycetes</taxon>
        <taxon>Kitasatosporales</taxon>
        <taxon>Streptomycetaceae</taxon>
        <taxon>Streptomyces</taxon>
    </lineage>
</organism>
<proteinExistence type="predicted"/>
<reference evidence="2" key="1">
    <citation type="journal article" date="2019" name="Int. J. Syst. Evol. Microbiol.">
        <title>The Global Catalogue of Microorganisms (GCM) 10K type strain sequencing project: providing services to taxonomists for standard genome sequencing and annotation.</title>
        <authorList>
            <consortium name="The Broad Institute Genomics Platform"/>
            <consortium name="The Broad Institute Genome Sequencing Center for Infectious Disease"/>
            <person name="Wu L."/>
            <person name="Ma J."/>
        </authorList>
    </citation>
    <scope>NUCLEOTIDE SEQUENCE [LARGE SCALE GENOMIC DNA]</scope>
    <source>
        <strain evidence="2">JCM 16925</strain>
    </source>
</reference>
<sequence>MNNSTHHDNHARGPYTREALARLVLSQAAADLARGAGALVVTRNDADTGPGGRVSEARQLVEHAEELLGRAVVFERERGASWEDIAHYLDVAPQAAEERYAPELAGWSEALAEPCRFDEARRRYVRRLPTAAHAPDHTRRELDLWAHLHVTVRDLYAVGAGLRMTDPARQETYPETEPDEMTGTVWKESRLRPFLELLADYVNYPFDDTDWETIEIGLDPTDNEDPDAWYSYPLIGPAHSLEIRVARDVEEGDMVSVAVSGATAADLRLRIDTLFAAFAW</sequence>
<evidence type="ECO:0000313" key="2">
    <source>
        <dbReference type="Proteomes" id="UP001499984"/>
    </source>
</evidence>
<name>A0ABP7URN6_9ACTN</name>
<dbReference type="EMBL" id="BAAAZY010000007">
    <property type="protein sequence ID" value="GAA4050969.1"/>
    <property type="molecule type" value="Genomic_DNA"/>
</dbReference>
<accession>A0ABP7URN6</accession>
<dbReference type="RefSeq" id="WP_345011180.1">
    <property type="nucleotide sequence ID" value="NZ_BAAAZY010000007.1"/>
</dbReference>